<dbReference type="RefSeq" id="WP_147662719.1">
    <property type="nucleotide sequence ID" value="NZ_CP042905.2"/>
</dbReference>
<keyword evidence="2" id="KW-0378">Hydrolase</keyword>
<reference evidence="5 6" key="2">
    <citation type="journal article" date="2024" name="Int. J. Syst. Evol. Microbiol.">
        <title>Promethearchaeum syntrophicum gen. nov., sp. nov., an anaerobic, obligately syntrophic archaeon, the first isolate of the lineage 'Asgard' archaea, and proposal of the new archaeal phylum Promethearchaeota phyl. nov. and kingdom Promethearchaeati regn. nov.</title>
        <authorList>
            <person name="Imachi H."/>
            <person name="Nobu M.K."/>
            <person name="Kato S."/>
            <person name="Takaki Y."/>
            <person name="Miyazaki M."/>
            <person name="Miyata M."/>
            <person name="Ogawara M."/>
            <person name="Saito Y."/>
            <person name="Sakai S."/>
            <person name="Tahara Y.O."/>
            <person name="Takano Y."/>
            <person name="Tasumi E."/>
            <person name="Uematsu K."/>
            <person name="Yoshimura T."/>
            <person name="Itoh T."/>
            <person name="Ohkuma M."/>
            <person name="Takai K."/>
        </authorList>
    </citation>
    <scope>NUCLEOTIDE SEQUENCE [LARGE SCALE GENOMIC DNA]</scope>
    <source>
        <strain evidence="5 6">MK-D1</strain>
    </source>
</reference>
<keyword evidence="3" id="KW-0119">Carbohydrate metabolism</keyword>
<evidence type="ECO:0000313" key="6">
    <source>
        <dbReference type="Proteomes" id="UP000321408"/>
    </source>
</evidence>
<dbReference type="InterPro" id="IPR017853">
    <property type="entry name" value="GH"/>
</dbReference>
<dbReference type="Gene3D" id="3.20.20.300">
    <property type="entry name" value="Glycoside hydrolase, family 3, N-terminal domain"/>
    <property type="match status" value="1"/>
</dbReference>
<dbReference type="EMBL" id="CP042905">
    <property type="protein sequence ID" value="QEE15820.1"/>
    <property type="molecule type" value="Genomic_DNA"/>
</dbReference>
<dbReference type="InterPro" id="IPR002772">
    <property type="entry name" value="Glyco_hydro_3_C"/>
</dbReference>
<dbReference type="InterPro" id="IPR036962">
    <property type="entry name" value="Glyco_hydro_3_N_sf"/>
</dbReference>
<dbReference type="PROSITE" id="PS00775">
    <property type="entry name" value="GLYCOSYL_HYDROL_F3"/>
    <property type="match status" value="1"/>
</dbReference>
<evidence type="ECO:0000313" key="5">
    <source>
        <dbReference type="EMBL" id="QEE15820.1"/>
    </source>
</evidence>
<sequence length="717" mass="80695">MHGKFLRKIITEVITKRDKNFAEKSHPKNEKILLPKVNQNLDINGMISHLFGEMTLNEKIDLISGENEFGISAIPRLGLQRLWCSDATAGVHNFGRCTAFSSPIAMAASWNRDVMQKVGDIIGKECRAKGVSILLAPGINIYRVPTNGRNFEYLGEDPFLASELVVPYIQGVQNHGIITTVKHFVCNNSDYNRHRSNSIVDERTLHEIYFPAFKAAIQRGGSKGIMCSYNLLNGVHCSENKYLLTDVLRRKWGFTGFVISDWYSLYSTEGPLMAGLDLEMPKTKYYSHKKIEDLLQKGKISQGMINDRVINLLRTFLNAGVYGKPVSGKYLEYGRKHDIIAKEVAQECPVLLKNDNAILPLDNNKKQKIVILGKNSNPTPTSGGGACDVIAYGTHSILKAVQSTIGNMTELIYLPIKKDKIKPTDAKVIESADYVILAVGLSKLQDGESWDRDWKMPYKQNQLIKKVVNLNPSTIVVLNAGGGIKTESWIHKVPAVLLSFYLGQNSGDVIAEILFGKINPSGKLPFTMAKNWNDFSSIKNYVKHPSRLSFKHIIPRTAKRYRWNSFPINYLEGIMVGYRHFDTNKIEPQFPFGFGLSYTSFTYNNLRLSSNKLSKDESLEVLVDITNSGKRGGMEVVQLYLKDLECSLIRPEKELKGFEKISLEPGETKTVQFSINPSHLAFYDAEIHDWKVEEGDFAVLIGRSSKDIELSGEFRYI</sequence>
<name>A0A5B9DAM6_9ARCH</name>
<dbReference type="InterPro" id="IPR036881">
    <property type="entry name" value="Glyco_hydro_3_C_sf"/>
</dbReference>
<gene>
    <name evidence="5" type="ORF">DSAG12_01647</name>
</gene>
<accession>A0A5B9DAM6</accession>
<dbReference type="OrthoDB" id="30657at2157"/>
<dbReference type="InterPro" id="IPR001764">
    <property type="entry name" value="Glyco_hydro_3_N"/>
</dbReference>
<dbReference type="PRINTS" id="PR00133">
    <property type="entry name" value="GLHYDRLASE3"/>
</dbReference>
<dbReference type="InterPro" id="IPR050288">
    <property type="entry name" value="Cellulose_deg_GH3"/>
</dbReference>
<dbReference type="SUPFAM" id="SSF52279">
    <property type="entry name" value="Beta-D-glucan exohydrolase, C-terminal domain"/>
    <property type="match status" value="1"/>
</dbReference>
<feature type="domain" description="Fibronectin type III-like" evidence="4">
    <location>
        <begin position="635"/>
        <end position="705"/>
    </location>
</feature>
<dbReference type="Proteomes" id="UP000321408">
    <property type="component" value="Chromosome"/>
</dbReference>
<dbReference type="PANTHER" id="PTHR42715:SF10">
    <property type="entry name" value="BETA-GLUCOSIDASE"/>
    <property type="match status" value="1"/>
</dbReference>
<dbReference type="InterPro" id="IPR026891">
    <property type="entry name" value="Fn3-like"/>
</dbReference>
<evidence type="ECO:0000256" key="2">
    <source>
        <dbReference type="ARBA" id="ARBA00022801"/>
    </source>
</evidence>
<dbReference type="GO" id="GO:0004553">
    <property type="term" value="F:hydrolase activity, hydrolyzing O-glycosyl compounds"/>
    <property type="evidence" value="ECO:0007669"/>
    <property type="project" value="InterPro"/>
</dbReference>
<dbReference type="SUPFAM" id="SSF51445">
    <property type="entry name" value="(Trans)glycosidases"/>
    <property type="match status" value="1"/>
</dbReference>
<organism evidence="5 6">
    <name type="scientific">Promethearchaeum syntrophicum</name>
    <dbReference type="NCBI Taxonomy" id="2594042"/>
    <lineage>
        <taxon>Archaea</taxon>
        <taxon>Promethearchaeati</taxon>
        <taxon>Promethearchaeota</taxon>
        <taxon>Promethearchaeia</taxon>
        <taxon>Promethearchaeales</taxon>
        <taxon>Promethearchaeaceae</taxon>
        <taxon>Promethearchaeum</taxon>
    </lineage>
</organism>
<protein>
    <submittedName>
        <fullName evidence="5">Beta-glucosidase</fullName>
    </submittedName>
</protein>
<dbReference type="FunFam" id="2.60.40.10:FF:000495">
    <property type="entry name" value="Periplasmic beta-glucosidase"/>
    <property type="match status" value="1"/>
</dbReference>
<dbReference type="Pfam" id="PF14310">
    <property type="entry name" value="Fn3-like"/>
    <property type="match status" value="1"/>
</dbReference>
<dbReference type="GeneID" id="41329640"/>
<comment type="similarity">
    <text evidence="1">Belongs to the glycosyl hydrolase 3 family.</text>
</comment>
<dbReference type="Pfam" id="PF01915">
    <property type="entry name" value="Glyco_hydro_3_C"/>
    <property type="match status" value="1"/>
</dbReference>
<reference evidence="5 6" key="1">
    <citation type="journal article" date="2020" name="Nature">
        <title>Isolation of an archaeon at the prokaryote-eukaryote interface.</title>
        <authorList>
            <person name="Imachi H."/>
            <person name="Nobu M.K."/>
            <person name="Nakahara N."/>
            <person name="Morono Y."/>
            <person name="Ogawara M."/>
            <person name="Takaki Y."/>
            <person name="Takano Y."/>
            <person name="Uematsu K."/>
            <person name="Ikuta T."/>
            <person name="Ito M."/>
            <person name="Matsui Y."/>
            <person name="Miyazaki M."/>
            <person name="Murata K."/>
            <person name="Saito Y."/>
            <person name="Sakai S."/>
            <person name="Song C."/>
            <person name="Tasumi E."/>
            <person name="Yamanaka Y."/>
            <person name="Yamaguchi T."/>
            <person name="Kamagata Y."/>
            <person name="Tamaki H."/>
            <person name="Takai K."/>
        </authorList>
    </citation>
    <scope>NUCLEOTIDE SEQUENCE [LARGE SCALE GENOMIC DNA]</scope>
    <source>
        <strain evidence="5 6">MK-D1</strain>
    </source>
</reference>
<dbReference type="InterPro" id="IPR019800">
    <property type="entry name" value="Glyco_hydro_3_AS"/>
</dbReference>
<evidence type="ECO:0000256" key="3">
    <source>
        <dbReference type="ARBA" id="ARBA00023277"/>
    </source>
</evidence>
<proteinExistence type="inferred from homology"/>
<dbReference type="Pfam" id="PF00933">
    <property type="entry name" value="Glyco_hydro_3"/>
    <property type="match status" value="1"/>
</dbReference>
<dbReference type="Gene3D" id="3.40.50.1700">
    <property type="entry name" value="Glycoside hydrolase family 3 C-terminal domain"/>
    <property type="match status" value="1"/>
</dbReference>
<keyword evidence="6" id="KW-1185">Reference proteome</keyword>
<dbReference type="GO" id="GO:0005975">
    <property type="term" value="P:carbohydrate metabolic process"/>
    <property type="evidence" value="ECO:0007669"/>
    <property type="project" value="InterPro"/>
</dbReference>
<evidence type="ECO:0000256" key="1">
    <source>
        <dbReference type="ARBA" id="ARBA00005336"/>
    </source>
</evidence>
<dbReference type="PANTHER" id="PTHR42715">
    <property type="entry name" value="BETA-GLUCOSIDASE"/>
    <property type="match status" value="1"/>
</dbReference>
<evidence type="ECO:0000259" key="4">
    <source>
        <dbReference type="SMART" id="SM01217"/>
    </source>
</evidence>
<dbReference type="AlphaFoldDB" id="A0A5B9DAM6"/>
<dbReference type="Gene3D" id="2.60.40.10">
    <property type="entry name" value="Immunoglobulins"/>
    <property type="match status" value="1"/>
</dbReference>
<dbReference type="KEGG" id="psyt:DSAG12_01647"/>
<dbReference type="SMART" id="SM01217">
    <property type="entry name" value="Fn3_like"/>
    <property type="match status" value="1"/>
</dbReference>
<dbReference type="InterPro" id="IPR013783">
    <property type="entry name" value="Ig-like_fold"/>
</dbReference>